<accession>A0A699IBF4</accession>
<protein>
    <submittedName>
        <fullName evidence="4">Protein FAR1-related sequence 5-like</fullName>
    </submittedName>
</protein>
<gene>
    <name evidence="4" type="ORF">Tci_488947</name>
</gene>
<evidence type="ECO:0000259" key="3">
    <source>
        <dbReference type="PROSITE" id="PS50966"/>
    </source>
</evidence>
<evidence type="ECO:0000256" key="1">
    <source>
        <dbReference type="PROSITE-ProRule" id="PRU00325"/>
    </source>
</evidence>
<dbReference type="AlphaFoldDB" id="A0A699IBF4"/>
<reference evidence="4" key="1">
    <citation type="journal article" date="2019" name="Sci. Rep.">
        <title>Draft genome of Tanacetum cinerariifolium, the natural source of mosquito coil.</title>
        <authorList>
            <person name="Yamashiro T."/>
            <person name="Shiraishi A."/>
            <person name="Satake H."/>
            <person name="Nakayama K."/>
        </authorList>
    </citation>
    <scope>NUCLEOTIDE SEQUENCE</scope>
</reference>
<feature type="non-terminal residue" evidence="4">
    <location>
        <position position="1"/>
    </location>
</feature>
<dbReference type="PANTHER" id="PTHR47718">
    <property type="entry name" value="OS01G0519700 PROTEIN"/>
    <property type="match status" value="1"/>
</dbReference>
<dbReference type="PROSITE" id="PS50966">
    <property type="entry name" value="ZF_SWIM"/>
    <property type="match status" value="1"/>
</dbReference>
<evidence type="ECO:0000313" key="4">
    <source>
        <dbReference type="EMBL" id="GEZ16974.1"/>
    </source>
</evidence>
<feature type="domain" description="SWIM-type" evidence="3">
    <location>
        <begin position="357"/>
        <end position="395"/>
    </location>
</feature>
<dbReference type="InterPro" id="IPR007527">
    <property type="entry name" value="Znf_SWIM"/>
</dbReference>
<dbReference type="InterPro" id="IPR004330">
    <property type="entry name" value="FAR1_DNA_bnd_dom"/>
</dbReference>
<keyword evidence="1" id="KW-0862">Zinc</keyword>
<keyword evidence="2" id="KW-0175">Coiled coil</keyword>
<evidence type="ECO:0000256" key="2">
    <source>
        <dbReference type="SAM" id="Coils"/>
    </source>
</evidence>
<keyword evidence="1" id="KW-0479">Metal-binding</keyword>
<keyword evidence="1" id="KW-0863">Zinc-finger</keyword>
<comment type="caution">
    <text evidence="4">The sequence shown here is derived from an EMBL/GenBank/DDBJ whole genome shotgun (WGS) entry which is preliminary data.</text>
</comment>
<dbReference type="GO" id="GO:0008270">
    <property type="term" value="F:zinc ion binding"/>
    <property type="evidence" value="ECO:0007669"/>
    <property type="project" value="UniProtKB-KW"/>
</dbReference>
<feature type="coiled-coil region" evidence="2">
    <location>
        <begin position="449"/>
        <end position="483"/>
    </location>
</feature>
<dbReference type="InterPro" id="IPR018289">
    <property type="entry name" value="MULE_transposase_dom"/>
</dbReference>
<organism evidence="4">
    <name type="scientific">Tanacetum cinerariifolium</name>
    <name type="common">Dalmatian daisy</name>
    <name type="synonym">Chrysanthemum cinerariifolium</name>
    <dbReference type="NCBI Taxonomy" id="118510"/>
    <lineage>
        <taxon>Eukaryota</taxon>
        <taxon>Viridiplantae</taxon>
        <taxon>Streptophyta</taxon>
        <taxon>Embryophyta</taxon>
        <taxon>Tracheophyta</taxon>
        <taxon>Spermatophyta</taxon>
        <taxon>Magnoliopsida</taxon>
        <taxon>eudicotyledons</taxon>
        <taxon>Gunneridae</taxon>
        <taxon>Pentapetalae</taxon>
        <taxon>asterids</taxon>
        <taxon>campanulids</taxon>
        <taxon>Asterales</taxon>
        <taxon>Asteraceae</taxon>
        <taxon>Asteroideae</taxon>
        <taxon>Anthemideae</taxon>
        <taxon>Anthemidinae</taxon>
        <taxon>Tanacetum</taxon>
    </lineage>
</organism>
<name>A0A699IBF4_TANCI</name>
<dbReference type="Pfam" id="PF10551">
    <property type="entry name" value="MULE"/>
    <property type="match status" value="1"/>
</dbReference>
<dbReference type="PANTHER" id="PTHR47718:SF12">
    <property type="entry name" value="PROTEIN FAR1-RELATED SEQUENCE"/>
    <property type="match status" value="1"/>
</dbReference>
<proteinExistence type="predicted"/>
<dbReference type="Pfam" id="PF03101">
    <property type="entry name" value="FAR1"/>
    <property type="match status" value="1"/>
</dbReference>
<sequence>IHYVKDADSDICKEIELSDGTFNYKPIVDKSEKPKIGSEYSIIDKCIEMYAKYAEKSGFIIRKSTQEKLKSGIPARKYLLYNKKGLPKVVNKDTMTEETSENQIRTGSIIRTGCLARAKFKINVTHTGYVLYEFEEAHNHMFVPKAYRNLTKKRKQMSHPEQIFVQQLSSTSIGATRAHHLYASTHSGYESVNAIETEYRNHKRDLNAHIGEGDAKILITKMNNRKLHVDNFSFEYVVENSQLSELFWADEMSKYNYKEFGDTVSFDATFRTNKYNMVFVPFTGIDNHRKCVTFGAGMLSNETTKSNKWLLTCFLKAFNNQPRLVITDQDPAMKNAITSVFNELTHRLCMWHIINKLPLKVSTDKSDGSLLCSCMNFARFGFLCRHIFCVFKGNGLEVIPDKYILKRWIKDLLPPHIWRKKQMFGFEGGRYMECSAIVYSVVDYCLKLLAKDEDKLLEFVENVKKLKTEVEEANPNAKQLSKKEMFNLVLGVEKP</sequence>
<dbReference type="EMBL" id="BKCJ010248241">
    <property type="protein sequence ID" value="GEZ16974.1"/>
    <property type="molecule type" value="Genomic_DNA"/>
</dbReference>